<feature type="signal peptide" evidence="7">
    <location>
        <begin position="1"/>
        <end position="22"/>
    </location>
</feature>
<keyword evidence="3 6" id="KW-0378">Hydrolase</keyword>
<dbReference type="Pfam" id="PF01400">
    <property type="entry name" value="Astacin"/>
    <property type="match status" value="1"/>
</dbReference>
<evidence type="ECO:0000256" key="1">
    <source>
        <dbReference type="ARBA" id="ARBA00022670"/>
    </source>
</evidence>
<dbReference type="OrthoDB" id="291007at2759"/>
<comment type="caution">
    <text evidence="6">Lacks conserved residue(s) required for the propagation of feature annotation.</text>
</comment>
<evidence type="ECO:0000256" key="3">
    <source>
        <dbReference type="ARBA" id="ARBA00022801"/>
    </source>
</evidence>
<dbReference type="EC" id="3.4.24.-" evidence="7"/>
<dbReference type="Gene3D" id="3.40.390.10">
    <property type="entry name" value="Collagenase (Catalytic Domain)"/>
    <property type="match status" value="1"/>
</dbReference>
<feature type="binding site" evidence="6">
    <location>
        <position position="181"/>
    </location>
    <ligand>
        <name>Zn(2+)</name>
        <dbReference type="ChEBI" id="CHEBI:29105"/>
        <note>catalytic</note>
    </ligand>
</feature>
<keyword evidence="2 6" id="KW-0479">Metal-binding</keyword>
<evidence type="ECO:0000313" key="10">
    <source>
        <dbReference type="Proteomes" id="UP000678393"/>
    </source>
</evidence>
<comment type="caution">
    <text evidence="9">The sequence shown here is derived from an EMBL/GenBank/DDBJ whole genome shotgun (WGS) entry which is preliminary data.</text>
</comment>
<dbReference type="PROSITE" id="PS51864">
    <property type="entry name" value="ASTACIN"/>
    <property type="match status" value="1"/>
</dbReference>
<evidence type="ECO:0000256" key="4">
    <source>
        <dbReference type="ARBA" id="ARBA00022833"/>
    </source>
</evidence>
<keyword evidence="10" id="KW-1185">Reference proteome</keyword>
<feature type="domain" description="Peptidase M12A" evidence="8">
    <location>
        <begin position="74"/>
        <end position="280"/>
    </location>
</feature>
<dbReference type="EMBL" id="CAJHNH020000327">
    <property type="protein sequence ID" value="CAG5116950.1"/>
    <property type="molecule type" value="Genomic_DNA"/>
</dbReference>
<evidence type="ECO:0000313" key="9">
    <source>
        <dbReference type="EMBL" id="CAG5116950.1"/>
    </source>
</evidence>
<proteinExistence type="predicted"/>
<evidence type="ECO:0000256" key="7">
    <source>
        <dbReference type="RuleBase" id="RU361183"/>
    </source>
</evidence>
<dbReference type="SMART" id="SM00235">
    <property type="entry name" value="ZnMc"/>
    <property type="match status" value="1"/>
</dbReference>
<dbReference type="AlphaFoldDB" id="A0A8S3YPT8"/>
<dbReference type="PANTHER" id="PTHR10127">
    <property type="entry name" value="DISCOIDIN, CUB, EGF, LAMININ , AND ZINC METALLOPROTEASE DOMAIN CONTAINING"/>
    <property type="match status" value="1"/>
</dbReference>
<dbReference type="GO" id="GO:0008270">
    <property type="term" value="F:zinc ion binding"/>
    <property type="evidence" value="ECO:0007669"/>
    <property type="project" value="UniProtKB-UniRule"/>
</dbReference>
<dbReference type="PRINTS" id="PR00480">
    <property type="entry name" value="ASTACIN"/>
</dbReference>
<reference evidence="9" key="1">
    <citation type="submission" date="2021-04" db="EMBL/GenBank/DDBJ databases">
        <authorList>
            <consortium name="Molecular Ecology Group"/>
        </authorList>
    </citation>
    <scope>NUCLEOTIDE SEQUENCE</scope>
</reference>
<feature type="binding site" evidence="6">
    <location>
        <position position="171"/>
    </location>
    <ligand>
        <name>Zn(2+)</name>
        <dbReference type="ChEBI" id="CHEBI:29105"/>
        <note>catalytic</note>
    </ligand>
</feature>
<evidence type="ECO:0000259" key="8">
    <source>
        <dbReference type="PROSITE" id="PS51864"/>
    </source>
</evidence>
<evidence type="ECO:0000256" key="6">
    <source>
        <dbReference type="PROSITE-ProRule" id="PRU01211"/>
    </source>
</evidence>
<dbReference type="InterPro" id="IPR001506">
    <property type="entry name" value="Peptidase_M12A"/>
</dbReference>
<comment type="cofactor">
    <cofactor evidence="6 7">
        <name>Zn(2+)</name>
        <dbReference type="ChEBI" id="CHEBI:29105"/>
    </cofactor>
    <text evidence="6 7">Binds 1 zinc ion per subunit.</text>
</comment>
<dbReference type="SUPFAM" id="SSF55486">
    <property type="entry name" value="Metalloproteases ('zincins'), catalytic domain"/>
    <property type="match status" value="1"/>
</dbReference>
<keyword evidence="4 6" id="KW-0862">Zinc</keyword>
<evidence type="ECO:0000256" key="2">
    <source>
        <dbReference type="ARBA" id="ARBA00022723"/>
    </source>
</evidence>
<keyword evidence="7" id="KW-0732">Signal</keyword>
<dbReference type="GO" id="GO:0006508">
    <property type="term" value="P:proteolysis"/>
    <property type="evidence" value="ECO:0007669"/>
    <property type="project" value="UniProtKB-KW"/>
</dbReference>
<dbReference type="GO" id="GO:0004222">
    <property type="term" value="F:metalloendopeptidase activity"/>
    <property type="evidence" value="ECO:0007669"/>
    <property type="project" value="UniProtKB-UniRule"/>
</dbReference>
<accession>A0A8S3YPT8</accession>
<protein>
    <recommendedName>
        <fullName evidence="7">Metalloendopeptidase</fullName>
        <ecNumber evidence="7">3.4.24.-</ecNumber>
    </recommendedName>
</protein>
<name>A0A8S3YPT8_9EUPU</name>
<keyword evidence="5 6" id="KW-0482">Metalloprotease</keyword>
<dbReference type="PANTHER" id="PTHR10127:SF780">
    <property type="entry name" value="METALLOENDOPEPTIDASE"/>
    <property type="match status" value="1"/>
</dbReference>
<keyword evidence="1 6" id="KW-0645">Protease</keyword>
<organism evidence="9 10">
    <name type="scientific">Candidula unifasciata</name>
    <dbReference type="NCBI Taxonomy" id="100452"/>
    <lineage>
        <taxon>Eukaryota</taxon>
        <taxon>Metazoa</taxon>
        <taxon>Spiralia</taxon>
        <taxon>Lophotrochozoa</taxon>
        <taxon>Mollusca</taxon>
        <taxon>Gastropoda</taxon>
        <taxon>Heterobranchia</taxon>
        <taxon>Euthyneura</taxon>
        <taxon>Panpulmonata</taxon>
        <taxon>Eupulmonata</taxon>
        <taxon>Stylommatophora</taxon>
        <taxon>Helicina</taxon>
        <taxon>Helicoidea</taxon>
        <taxon>Geomitridae</taxon>
        <taxon>Candidula</taxon>
    </lineage>
</organism>
<dbReference type="InterPro" id="IPR024079">
    <property type="entry name" value="MetalloPept_cat_dom_sf"/>
</dbReference>
<sequence length="290" mass="32404">MSAAIFGVLIALCGFGKLPVDGKPVVTSVSGDLPDVPQDSLLSEPIFLEQDYKRESDVFHYENYVIEGARVRRQAVMNKTRIWPGGVVPYVLDKAFSPDELATIEAAMREVEQNVGNSTHPCVRFIPRTTEVNYLDAHAGDGCSSVIGLDFTGPQVSTFAPACVIKGLLLHELLHTLGIYHEQDRFDRDDYISMNATNLRADAERNYVLKNMSDIDILGTSYDFGSIMHYGPYSFPKDPQYPVMTPKPKYAAGTYMGQRSAIECFRRSESAEVVQLSGRRLTYAVRHHKR</sequence>
<feature type="chain" id="PRO_5035969591" description="Metalloendopeptidase" evidence="7">
    <location>
        <begin position="23"/>
        <end position="290"/>
    </location>
</feature>
<gene>
    <name evidence="9" type="ORF">CUNI_LOCUS2508</name>
</gene>
<dbReference type="InterPro" id="IPR006026">
    <property type="entry name" value="Peptidase_Metallo"/>
</dbReference>
<dbReference type="Proteomes" id="UP000678393">
    <property type="component" value="Unassembled WGS sequence"/>
</dbReference>
<evidence type="ECO:0000256" key="5">
    <source>
        <dbReference type="ARBA" id="ARBA00023049"/>
    </source>
</evidence>
<feature type="binding site" evidence="6">
    <location>
        <position position="175"/>
    </location>
    <ligand>
        <name>Zn(2+)</name>
        <dbReference type="ChEBI" id="CHEBI:29105"/>
        <note>catalytic</note>
    </ligand>
</feature>
<feature type="active site" evidence="6">
    <location>
        <position position="172"/>
    </location>
</feature>